<feature type="transmembrane region" description="Helical" evidence="1">
    <location>
        <begin position="70"/>
        <end position="91"/>
    </location>
</feature>
<feature type="transmembrane region" description="Helical" evidence="1">
    <location>
        <begin position="162"/>
        <end position="186"/>
    </location>
</feature>
<dbReference type="AlphaFoldDB" id="A0A9X3F5W6"/>
<gene>
    <name evidence="2" type="ORF">OU798_12445</name>
</gene>
<keyword evidence="1" id="KW-0812">Transmembrane</keyword>
<dbReference type="Pfam" id="PF11667">
    <property type="entry name" value="DUF3267"/>
    <property type="match status" value="1"/>
</dbReference>
<dbReference type="InterPro" id="IPR021683">
    <property type="entry name" value="DUF3267"/>
</dbReference>
<proteinExistence type="predicted"/>
<evidence type="ECO:0000256" key="1">
    <source>
        <dbReference type="SAM" id="Phobius"/>
    </source>
</evidence>
<dbReference type="Proteomes" id="UP001145087">
    <property type="component" value="Unassembled WGS sequence"/>
</dbReference>
<feature type="transmembrane region" description="Helical" evidence="1">
    <location>
        <begin position="133"/>
        <end position="156"/>
    </location>
</feature>
<keyword evidence="1" id="KW-1133">Transmembrane helix</keyword>
<keyword evidence="3" id="KW-1185">Reference proteome</keyword>
<name>A0A9X3F5W6_9BACT</name>
<dbReference type="EMBL" id="JAPOHD010000027">
    <property type="protein sequence ID" value="MCY1721159.1"/>
    <property type="molecule type" value="Genomic_DNA"/>
</dbReference>
<sequence length="210" mass="24413">MANPTITELQNKERYELIAELDHKQIKEFVLEQLTQGGWIVKSFMIYQVIMLAFGLMVLIWAITQAVNAYLLPLYYTLAALIFCISFLIIIHELLHGIAIKLTGAKKVNYGAYLKKFIFYAEANQHVLNRKQFAFIALTPFVVIKFVTIIVIILFIHHPMVYFMVLVMCAHSLFCAGDIGLLSLFYKYGNSQIFTYDVKIEKKSYYFRRK</sequence>
<feature type="transmembrane region" description="Helical" evidence="1">
    <location>
        <begin position="44"/>
        <end position="64"/>
    </location>
</feature>
<keyword evidence="1" id="KW-0472">Membrane</keyword>
<dbReference type="RefSeq" id="WP_343333491.1">
    <property type="nucleotide sequence ID" value="NZ_JAPOHD010000027.1"/>
</dbReference>
<evidence type="ECO:0000313" key="3">
    <source>
        <dbReference type="Proteomes" id="UP001145087"/>
    </source>
</evidence>
<protein>
    <submittedName>
        <fullName evidence="2">DUF3267 domain-containing protein</fullName>
    </submittedName>
</protein>
<evidence type="ECO:0000313" key="2">
    <source>
        <dbReference type="EMBL" id="MCY1721159.1"/>
    </source>
</evidence>
<comment type="caution">
    <text evidence="2">The sequence shown here is derived from an EMBL/GenBank/DDBJ whole genome shotgun (WGS) entry which is preliminary data.</text>
</comment>
<organism evidence="2 3">
    <name type="scientific">Draconibacterium aestuarii</name>
    <dbReference type="NCBI Taxonomy" id="2998507"/>
    <lineage>
        <taxon>Bacteria</taxon>
        <taxon>Pseudomonadati</taxon>
        <taxon>Bacteroidota</taxon>
        <taxon>Bacteroidia</taxon>
        <taxon>Marinilabiliales</taxon>
        <taxon>Prolixibacteraceae</taxon>
        <taxon>Draconibacterium</taxon>
    </lineage>
</organism>
<accession>A0A9X3F5W6</accession>
<reference evidence="2" key="1">
    <citation type="submission" date="2022-11" db="EMBL/GenBank/DDBJ databases">
        <title>Marilongibacter aestuarii gen. nov., sp. nov., isolated from tidal flat sediment.</title>
        <authorList>
            <person name="Jiayan W."/>
        </authorList>
    </citation>
    <scope>NUCLEOTIDE SEQUENCE</scope>
    <source>
        <strain evidence="2">Z1-6</strain>
    </source>
</reference>